<dbReference type="InterPro" id="IPR001719">
    <property type="entry name" value="AP_endonuc_2"/>
</dbReference>
<protein>
    <submittedName>
        <fullName evidence="2">Sugar phosphate isomerase/epimerase</fullName>
    </submittedName>
</protein>
<name>A0ABS6DSY2_9FIRM</name>
<dbReference type="PANTHER" id="PTHR21445">
    <property type="entry name" value="ENDONUCLEASE IV ENDODEOXYRIBONUCLEASE IV"/>
    <property type="match status" value="1"/>
</dbReference>
<sequence>MKVYISQLTETENIIDLLEKYDIGLEIVLFASPYCLDKQDEFIDIYKEELGDLYNKIEIGIHGPYADLCTGTRDNLISQVTNHRMQQAYDVAKKMDANYVVYHNGYYPKTYSYEEWLTRTPNYWKNFLKDKKNDKIKIHIENVHEDESYVINALMDEIYDEKTSACLDIGHVNAYSKIDVEEWIQSLGNYMKHMHIHNNYGDKDSHLAINKGDINIMEMLNKLKDKDITIALEINDVDELRESLDILYKNGFIKLREVVKNNI</sequence>
<evidence type="ECO:0000259" key="1">
    <source>
        <dbReference type="Pfam" id="PF01261"/>
    </source>
</evidence>
<dbReference type="Pfam" id="PF01261">
    <property type="entry name" value="AP_endonuc_2"/>
    <property type="match status" value="1"/>
</dbReference>
<gene>
    <name evidence="2" type="ORF">KQI20_00370</name>
</gene>
<dbReference type="EMBL" id="JAHLOQ010000001">
    <property type="protein sequence ID" value="MBU5334879.1"/>
    <property type="molecule type" value="Genomic_DNA"/>
</dbReference>
<dbReference type="GO" id="GO:0016853">
    <property type="term" value="F:isomerase activity"/>
    <property type="evidence" value="ECO:0007669"/>
    <property type="project" value="UniProtKB-KW"/>
</dbReference>
<comment type="caution">
    <text evidence="2">The sequence shown here is derived from an EMBL/GenBank/DDBJ whole genome shotgun (WGS) entry which is preliminary data.</text>
</comment>
<accession>A0ABS6DSY2</accession>
<dbReference type="RefSeq" id="WP_216568050.1">
    <property type="nucleotide sequence ID" value="NZ_JAHLOQ010000001.1"/>
</dbReference>
<feature type="domain" description="Xylose isomerase-like TIM barrel" evidence="1">
    <location>
        <begin position="56"/>
        <end position="248"/>
    </location>
</feature>
<evidence type="ECO:0000313" key="3">
    <source>
        <dbReference type="Proteomes" id="UP001196301"/>
    </source>
</evidence>
<dbReference type="InterPro" id="IPR013022">
    <property type="entry name" value="Xyl_isomerase-like_TIM-brl"/>
</dbReference>
<dbReference type="PANTHER" id="PTHR21445:SF0">
    <property type="entry name" value="APURINIC-APYRIMIDINIC ENDONUCLEASE"/>
    <property type="match status" value="1"/>
</dbReference>
<keyword evidence="2" id="KW-0413">Isomerase</keyword>
<dbReference type="Proteomes" id="UP001196301">
    <property type="component" value="Unassembled WGS sequence"/>
</dbReference>
<reference evidence="2 3" key="1">
    <citation type="submission" date="2021-06" db="EMBL/GenBank/DDBJ databases">
        <authorList>
            <person name="Sun Q."/>
            <person name="Li D."/>
        </authorList>
    </citation>
    <scope>NUCLEOTIDE SEQUENCE [LARGE SCALE GENOMIC DNA]</scope>
    <source>
        <strain evidence="2 3">N19</strain>
    </source>
</reference>
<evidence type="ECO:0000313" key="2">
    <source>
        <dbReference type="EMBL" id="MBU5334879.1"/>
    </source>
</evidence>
<proteinExistence type="predicted"/>
<keyword evidence="3" id="KW-1185">Reference proteome</keyword>
<organism evidence="2 3">
    <name type="scientific">Intestinibacter bartlettii</name>
    <dbReference type="NCBI Taxonomy" id="261299"/>
    <lineage>
        <taxon>Bacteria</taxon>
        <taxon>Bacillati</taxon>
        <taxon>Bacillota</taxon>
        <taxon>Clostridia</taxon>
        <taxon>Peptostreptococcales</taxon>
        <taxon>Peptostreptococcaceae</taxon>
        <taxon>Intestinibacter</taxon>
    </lineage>
</organism>